<comment type="similarity">
    <text evidence="1 5">Belongs to the pyridoxamine 5'-phosphate oxidase family.</text>
</comment>
<feature type="binding site" evidence="6">
    <location>
        <begin position="8"/>
        <end position="11"/>
    </location>
    <ligand>
        <name>substrate</name>
    </ligand>
</feature>
<keyword evidence="5" id="KW-0664">Pyridoxine biosynthesis</keyword>
<dbReference type="InterPro" id="IPR019576">
    <property type="entry name" value="Pyridoxamine_oxidase_dimer_C"/>
</dbReference>
<comment type="caution">
    <text evidence="10">The sequence shown here is derived from an EMBL/GenBank/DDBJ whole genome shotgun (WGS) entry which is preliminary data.</text>
</comment>
<evidence type="ECO:0000256" key="4">
    <source>
        <dbReference type="ARBA" id="ARBA00023002"/>
    </source>
</evidence>
<dbReference type="PROSITE" id="PS01064">
    <property type="entry name" value="PYRIDOX_OXIDASE"/>
    <property type="match status" value="1"/>
</dbReference>
<feature type="binding site" evidence="5 7">
    <location>
        <position position="84"/>
    </location>
    <ligand>
        <name>FMN</name>
        <dbReference type="ChEBI" id="CHEBI:58210"/>
    </ligand>
</feature>
<keyword evidence="2 5" id="KW-0285">Flavoprotein</keyword>
<dbReference type="OrthoDB" id="9780392at2"/>
<evidence type="ECO:0000256" key="2">
    <source>
        <dbReference type="ARBA" id="ARBA00022630"/>
    </source>
</evidence>
<dbReference type="InterPro" id="IPR012349">
    <property type="entry name" value="Split_barrel_FMN-bd"/>
</dbReference>
<keyword evidence="4 5" id="KW-0560">Oxidoreductase</keyword>
<evidence type="ECO:0000313" key="10">
    <source>
        <dbReference type="EMBL" id="RUO80871.1"/>
    </source>
</evidence>
<evidence type="ECO:0000259" key="8">
    <source>
        <dbReference type="Pfam" id="PF01243"/>
    </source>
</evidence>
<organism evidence="10 11">
    <name type="scientific">Idiomarina tyrosinivorans</name>
    <dbReference type="NCBI Taxonomy" id="1445662"/>
    <lineage>
        <taxon>Bacteria</taxon>
        <taxon>Pseudomonadati</taxon>
        <taxon>Pseudomonadota</taxon>
        <taxon>Gammaproteobacteria</taxon>
        <taxon>Alteromonadales</taxon>
        <taxon>Idiomarinaceae</taxon>
        <taxon>Idiomarina</taxon>
    </lineage>
</organism>
<evidence type="ECO:0000259" key="9">
    <source>
        <dbReference type="Pfam" id="PF10590"/>
    </source>
</evidence>
<feature type="binding site" evidence="5 6">
    <location>
        <position position="132"/>
    </location>
    <ligand>
        <name>substrate</name>
    </ligand>
</feature>
<keyword evidence="11" id="KW-1185">Reference proteome</keyword>
<comment type="function">
    <text evidence="5">Catalyzes the oxidation of either pyridoxine 5'-phosphate (PNP) or pyridoxamine 5'-phosphate (PMP) into pyridoxal 5'-phosphate (PLP).</text>
</comment>
<dbReference type="PANTHER" id="PTHR10851:SF0">
    <property type="entry name" value="PYRIDOXINE-5'-PHOSPHATE OXIDASE"/>
    <property type="match status" value="1"/>
</dbReference>
<dbReference type="GO" id="GO:0004733">
    <property type="term" value="F:pyridoxamine phosphate oxidase activity"/>
    <property type="evidence" value="ECO:0007669"/>
    <property type="project" value="UniProtKB-UniRule"/>
</dbReference>
<dbReference type="Pfam" id="PF10590">
    <property type="entry name" value="PNP_phzG_C"/>
    <property type="match status" value="1"/>
</dbReference>
<sequence length="214" mass="24824">MTDLHNIRRDYQRGRLSRADLLADPFQQFELWMRQALAEKLNSDPTAMTVATASKDGIPSQRVVLLKSYDHNGFVFYTNQHSRKGKEIAENPRTSLHFAWLTMERQVAIDGVASALSRERVEQYFHARPKASQVAALASSQSQAIDSRATLEQRYQQLLEQYAEQQVPVPEQWGGYLVTPNRFEFWQGGEHRLHDRFSYQLAADKHWHITRLQP</sequence>
<feature type="binding site" evidence="5 6">
    <location>
        <position position="128"/>
    </location>
    <ligand>
        <name>substrate</name>
    </ligand>
</feature>
<name>A0A432ZSP9_9GAMM</name>
<dbReference type="AlphaFoldDB" id="A0A432ZSP9"/>
<dbReference type="PANTHER" id="PTHR10851">
    <property type="entry name" value="PYRIDOXINE-5-PHOSPHATE OXIDASE"/>
    <property type="match status" value="1"/>
</dbReference>
<dbReference type="InterPro" id="IPR011576">
    <property type="entry name" value="Pyridox_Oxase_N"/>
</dbReference>
<protein>
    <recommendedName>
        <fullName evidence="5">Pyridoxine/pyridoxamine 5'-phosphate oxidase</fullName>
        <ecNumber evidence="5">1.4.3.5</ecNumber>
    </recommendedName>
    <alternativeName>
        <fullName evidence="5">PNP/PMP oxidase</fullName>
        <shortName evidence="5">PNPOx</shortName>
    </alternativeName>
    <alternativeName>
        <fullName evidence="5">Pyridoxal 5'-phosphate synthase</fullName>
    </alternativeName>
</protein>
<dbReference type="GO" id="GO:0008615">
    <property type="term" value="P:pyridoxine biosynthetic process"/>
    <property type="evidence" value="ECO:0007669"/>
    <property type="project" value="UniProtKB-UniRule"/>
</dbReference>
<feature type="binding site" evidence="5 6">
    <location>
        <begin position="192"/>
        <end position="194"/>
    </location>
    <ligand>
        <name>substrate</name>
    </ligand>
</feature>
<proteinExistence type="inferred from homology"/>
<feature type="binding site" evidence="5 6">
    <location>
        <position position="67"/>
    </location>
    <ligand>
        <name>substrate</name>
    </ligand>
</feature>
<gene>
    <name evidence="5 10" type="primary">pdxH</name>
    <name evidence="10" type="ORF">CWI84_04610</name>
</gene>
<dbReference type="EC" id="1.4.3.5" evidence="5"/>
<comment type="pathway">
    <text evidence="5">Cofactor metabolism; pyridoxal 5'-phosphate salvage; pyridoxal 5'-phosphate from pyridoxamine 5'-phosphate: step 1/1.</text>
</comment>
<dbReference type="SUPFAM" id="SSF50475">
    <property type="entry name" value="FMN-binding split barrel"/>
    <property type="match status" value="1"/>
</dbReference>
<dbReference type="GO" id="GO:0010181">
    <property type="term" value="F:FMN binding"/>
    <property type="evidence" value="ECO:0007669"/>
    <property type="project" value="UniProtKB-UniRule"/>
</dbReference>
<feature type="binding site" evidence="5 7">
    <location>
        <begin position="141"/>
        <end position="142"/>
    </location>
    <ligand>
        <name>FMN</name>
        <dbReference type="ChEBI" id="CHEBI:58210"/>
    </ligand>
</feature>
<evidence type="ECO:0000313" key="11">
    <source>
        <dbReference type="Proteomes" id="UP000287996"/>
    </source>
</evidence>
<dbReference type="EMBL" id="PIQH01000003">
    <property type="protein sequence ID" value="RUO80871.1"/>
    <property type="molecule type" value="Genomic_DNA"/>
</dbReference>
<feature type="domain" description="Pyridoxamine 5'-phosphate oxidase N-terminal" evidence="8">
    <location>
        <begin position="37"/>
        <end position="159"/>
    </location>
</feature>
<comment type="cofactor">
    <cofactor evidence="5 7">
        <name>FMN</name>
        <dbReference type="ChEBI" id="CHEBI:58210"/>
    </cofactor>
    <text evidence="5 7">Binds 1 FMN per subunit.</text>
</comment>
<evidence type="ECO:0000256" key="7">
    <source>
        <dbReference type="PIRSR" id="PIRSR000190-2"/>
    </source>
</evidence>
<feature type="binding site" evidence="5 7">
    <location>
        <begin position="77"/>
        <end position="78"/>
    </location>
    <ligand>
        <name>FMN</name>
        <dbReference type="ChEBI" id="CHEBI:58210"/>
    </ligand>
</feature>
<dbReference type="PIRSF" id="PIRSF000190">
    <property type="entry name" value="Pyd_amn-ph_oxd"/>
    <property type="match status" value="1"/>
</dbReference>
<dbReference type="InterPro" id="IPR000659">
    <property type="entry name" value="Pyridox_Oxase"/>
</dbReference>
<feature type="domain" description="Pyridoxine 5'-phosphate oxidase dimerisation C-terminal" evidence="9">
    <location>
        <begin position="173"/>
        <end position="214"/>
    </location>
</feature>
<dbReference type="UniPathway" id="UPA01068">
    <property type="reaction ID" value="UER00304"/>
</dbReference>
<feature type="binding site" evidence="5 7">
    <location>
        <position position="106"/>
    </location>
    <ligand>
        <name>FMN</name>
        <dbReference type="ChEBI" id="CHEBI:58210"/>
    </ligand>
</feature>
<dbReference type="Proteomes" id="UP000287996">
    <property type="component" value="Unassembled WGS sequence"/>
</dbReference>
<dbReference type="Gene3D" id="2.30.110.10">
    <property type="entry name" value="Electron Transport, Fmn-binding Protein, Chain A"/>
    <property type="match status" value="1"/>
</dbReference>
<comment type="subunit">
    <text evidence="5">Homodimer.</text>
</comment>
<dbReference type="HAMAP" id="MF_01629">
    <property type="entry name" value="PdxH"/>
    <property type="match status" value="1"/>
</dbReference>
<evidence type="ECO:0000256" key="5">
    <source>
        <dbReference type="HAMAP-Rule" id="MF_01629"/>
    </source>
</evidence>
<dbReference type="NCBIfam" id="NF004231">
    <property type="entry name" value="PRK05679.1"/>
    <property type="match status" value="1"/>
</dbReference>
<feature type="binding site" evidence="5 7">
    <location>
        <position position="83"/>
    </location>
    <ligand>
        <name>FMN</name>
        <dbReference type="ChEBI" id="CHEBI:58210"/>
    </ligand>
</feature>
<keyword evidence="3 5" id="KW-0288">FMN</keyword>
<reference evidence="10 11" key="1">
    <citation type="journal article" date="2011" name="Front. Microbiol.">
        <title>Genomic signatures of strain selection and enhancement in Bacillus atrophaeus var. globigii, a historical biowarfare simulant.</title>
        <authorList>
            <person name="Gibbons H.S."/>
            <person name="Broomall S.M."/>
            <person name="McNew L.A."/>
            <person name="Daligault H."/>
            <person name="Chapman C."/>
            <person name="Bruce D."/>
            <person name="Karavis M."/>
            <person name="Krepps M."/>
            <person name="McGregor P.A."/>
            <person name="Hong C."/>
            <person name="Park K.H."/>
            <person name="Akmal A."/>
            <person name="Feldman A."/>
            <person name="Lin J.S."/>
            <person name="Chang W.E."/>
            <person name="Higgs B.W."/>
            <person name="Demirev P."/>
            <person name="Lindquist J."/>
            <person name="Liem A."/>
            <person name="Fochler E."/>
            <person name="Read T.D."/>
            <person name="Tapia R."/>
            <person name="Johnson S."/>
            <person name="Bishop-Lilly K.A."/>
            <person name="Detter C."/>
            <person name="Han C."/>
            <person name="Sozhamannan S."/>
            <person name="Rosenzweig C.N."/>
            <person name="Skowronski E.W."/>
        </authorList>
    </citation>
    <scope>NUCLEOTIDE SEQUENCE [LARGE SCALE GENOMIC DNA]</scope>
    <source>
        <strain evidence="10 11">CC-PW-9</strain>
    </source>
</reference>
<dbReference type="NCBIfam" id="TIGR00558">
    <property type="entry name" value="pdxH"/>
    <property type="match status" value="1"/>
</dbReference>
<evidence type="ECO:0000256" key="3">
    <source>
        <dbReference type="ARBA" id="ARBA00022643"/>
    </source>
</evidence>
<feature type="binding site" evidence="5 7">
    <location>
        <position position="196"/>
    </location>
    <ligand>
        <name>FMN</name>
        <dbReference type="ChEBI" id="CHEBI:58210"/>
    </ligand>
</feature>
<feature type="binding site" evidence="5 7">
    <location>
        <position position="186"/>
    </location>
    <ligand>
        <name>FMN</name>
        <dbReference type="ChEBI" id="CHEBI:58210"/>
    </ligand>
</feature>
<evidence type="ECO:0000256" key="6">
    <source>
        <dbReference type="PIRSR" id="PIRSR000190-1"/>
    </source>
</evidence>
<feature type="binding site" evidence="5 6">
    <location>
        <position position="124"/>
    </location>
    <ligand>
        <name>substrate</name>
    </ligand>
</feature>
<dbReference type="Pfam" id="PF01243">
    <property type="entry name" value="PNPOx_N"/>
    <property type="match status" value="1"/>
</dbReference>
<comment type="catalytic activity">
    <reaction evidence="5">
        <text>pyridoxine 5'-phosphate + O2 = pyridoxal 5'-phosphate + H2O2</text>
        <dbReference type="Rhea" id="RHEA:15149"/>
        <dbReference type="ChEBI" id="CHEBI:15379"/>
        <dbReference type="ChEBI" id="CHEBI:16240"/>
        <dbReference type="ChEBI" id="CHEBI:58589"/>
        <dbReference type="ChEBI" id="CHEBI:597326"/>
        <dbReference type="EC" id="1.4.3.5"/>
    </reaction>
</comment>
<accession>A0A432ZSP9</accession>
<comment type="pathway">
    <text evidence="5">Cofactor metabolism; pyridoxal 5'-phosphate salvage; pyridoxal 5'-phosphate from pyridoxine 5'-phosphate: step 1/1.</text>
</comment>
<feature type="binding site" evidence="5 7">
    <location>
        <begin position="62"/>
        <end position="67"/>
    </location>
    <ligand>
        <name>FMN</name>
        <dbReference type="ChEBI" id="CHEBI:58210"/>
    </ligand>
</feature>
<evidence type="ECO:0000256" key="1">
    <source>
        <dbReference type="ARBA" id="ARBA00007301"/>
    </source>
</evidence>
<dbReference type="RefSeq" id="WP_126841398.1">
    <property type="nucleotide sequence ID" value="NZ_PIQH01000003.1"/>
</dbReference>
<dbReference type="InterPro" id="IPR019740">
    <property type="entry name" value="Pyridox_Oxase_CS"/>
</dbReference>
<comment type="catalytic activity">
    <reaction evidence="5">
        <text>pyridoxamine 5'-phosphate + O2 + H2O = pyridoxal 5'-phosphate + H2O2 + NH4(+)</text>
        <dbReference type="Rhea" id="RHEA:15817"/>
        <dbReference type="ChEBI" id="CHEBI:15377"/>
        <dbReference type="ChEBI" id="CHEBI:15379"/>
        <dbReference type="ChEBI" id="CHEBI:16240"/>
        <dbReference type="ChEBI" id="CHEBI:28938"/>
        <dbReference type="ChEBI" id="CHEBI:58451"/>
        <dbReference type="ChEBI" id="CHEBI:597326"/>
        <dbReference type="EC" id="1.4.3.5"/>
    </reaction>
</comment>